<organism evidence="6 7">
    <name type="scientific">Candolleomyces aberdarensis</name>
    <dbReference type="NCBI Taxonomy" id="2316362"/>
    <lineage>
        <taxon>Eukaryota</taxon>
        <taxon>Fungi</taxon>
        <taxon>Dikarya</taxon>
        <taxon>Basidiomycota</taxon>
        <taxon>Agaricomycotina</taxon>
        <taxon>Agaricomycetes</taxon>
        <taxon>Agaricomycetidae</taxon>
        <taxon>Agaricales</taxon>
        <taxon>Agaricineae</taxon>
        <taxon>Psathyrellaceae</taxon>
        <taxon>Candolleomyces</taxon>
    </lineage>
</organism>
<feature type="compositionally biased region" description="Basic and acidic residues" evidence="4">
    <location>
        <begin position="10"/>
        <end position="26"/>
    </location>
</feature>
<keyword evidence="1" id="KW-0677">Repeat</keyword>
<dbReference type="Pfam" id="PF12848">
    <property type="entry name" value="ABC_tran_Xtn"/>
    <property type="match status" value="1"/>
</dbReference>
<dbReference type="GO" id="GO:0005524">
    <property type="term" value="F:ATP binding"/>
    <property type="evidence" value="ECO:0007669"/>
    <property type="project" value="UniProtKB-KW"/>
</dbReference>
<dbReference type="PANTHER" id="PTHR19211">
    <property type="entry name" value="ATP-BINDING TRANSPORT PROTEIN-RELATED"/>
    <property type="match status" value="1"/>
</dbReference>
<feature type="region of interest" description="Disordered" evidence="4">
    <location>
        <begin position="1"/>
        <end position="60"/>
    </location>
</feature>
<keyword evidence="2" id="KW-0547">Nucleotide-binding</keyword>
<evidence type="ECO:0000313" key="6">
    <source>
        <dbReference type="EMBL" id="RXW16499.1"/>
    </source>
</evidence>
<name>A0A4Q2DAY7_9AGAR</name>
<gene>
    <name evidence="6" type="ORF">EST38_g9347</name>
</gene>
<dbReference type="InterPro" id="IPR050611">
    <property type="entry name" value="ABCF"/>
</dbReference>
<dbReference type="SUPFAM" id="SSF52540">
    <property type="entry name" value="P-loop containing nucleoside triphosphate hydrolases"/>
    <property type="match status" value="2"/>
</dbReference>
<feature type="compositionally biased region" description="Polar residues" evidence="4">
    <location>
        <begin position="51"/>
        <end position="60"/>
    </location>
</feature>
<comment type="caution">
    <text evidence="6">The sequence shown here is derived from an EMBL/GenBank/DDBJ whole genome shotgun (WGS) entry which is preliminary data.</text>
</comment>
<dbReference type="PROSITE" id="PS00211">
    <property type="entry name" value="ABC_TRANSPORTER_1"/>
    <property type="match status" value="1"/>
</dbReference>
<dbReference type="OrthoDB" id="2110130at2759"/>
<dbReference type="AlphaFoldDB" id="A0A4Q2DAY7"/>
<reference evidence="6 7" key="1">
    <citation type="submission" date="2019-01" db="EMBL/GenBank/DDBJ databases">
        <title>Draft genome sequence of Psathyrella aberdarensis IHI B618.</title>
        <authorList>
            <person name="Buettner E."/>
            <person name="Kellner H."/>
        </authorList>
    </citation>
    <scope>NUCLEOTIDE SEQUENCE [LARGE SCALE GENOMIC DNA]</scope>
    <source>
        <strain evidence="6 7">IHI B618</strain>
    </source>
</reference>
<evidence type="ECO:0000256" key="4">
    <source>
        <dbReference type="SAM" id="MobiDB-lite"/>
    </source>
</evidence>
<dbReference type="InterPro" id="IPR017871">
    <property type="entry name" value="ABC_transporter-like_CS"/>
</dbReference>
<dbReference type="InterPro" id="IPR032781">
    <property type="entry name" value="ABC_tran_Xtn"/>
</dbReference>
<feature type="compositionally biased region" description="Low complexity" evidence="4">
    <location>
        <begin position="32"/>
        <end position="50"/>
    </location>
</feature>
<protein>
    <recommendedName>
        <fullName evidence="5">ABC transporter domain-containing protein</fullName>
    </recommendedName>
</protein>
<dbReference type="FunFam" id="3.40.50.300:FF:000104">
    <property type="entry name" value="ATP-binding cassette sub-family F member 3"/>
    <property type="match status" value="1"/>
</dbReference>
<dbReference type="STRING" id="2316362.A0A4Q2DAY7"/>
<evidence type="ECO:0000256" key="1">
    <source>
        <dbReference type="ARBA" id="ARBA00022737"/>
    </source>
</evidence>
<dbReference type="EMBL" id="SDEE01000431">
    <property type="protein sequence ID" value="RXW16499.1"/>
    <property type="molecule type" value="Genomic_DNA"/>
</dbReference>
<dbReference type="Proteomes" id="UP000290288">
    <property type="component" value="Unassembled WGS sequence"/>
</dbReference>
<dbReference type="InterPro" id="IPR003593">
    <property type="entry name" value="AAA+_ATPase"/>
</dbReference>
<dbReference type="GO" id="GO:0016887">
    <property type="term" value="F:ATP hydrolysis activity"/>
    <property type="evidence" value="ECO:0007669"/>
    <property type="project" value="InterPro"/>
</dbReference>
<evidence type="ECO:0000313" key="7">
    <source>
        <dbReference type="Proteomes" id="UP000290288"/>
    </source>
</evidence>
<dbReference type="CDD" id="cd03221">
    <property type="entry name" value="ABCF_EF-3"/>
    <property type="match status" value="2"/>
</dbReference>
<dbReference type="PROSITE" id="PS50893">
    <property type="entry name" value="ABC_TRANSPORTER_2"/>
    <property type="match status" value="2"/>
</dbReference>
<evidence type="ECO:0000259" key="5">
    <source>
        <dbReference type="PROSITE" id="PS50893"/>
    </source>
</evidence>
<feature type="domain" description="ABC transporter" evidence="5">
    <location>
        <begin position="403"/>
        <end position="624"/>
    </location>
</feature>
<dbReference type="Pfam" id="PF00005">
    <property type="entry name" value="ABC_tran"/>
    <property type="match status" value="2"/>
</dbReference>
<dbReference type="PANTHER" id="PTHR19211:SF15">
    <property type="entry name" value="ATP-BINDING CASSETTE SUB-FAMILY F MEMBER 2"/>
    <property type="match status" value="1"/>
</dbReference>
<dbReference type="Gene3D" id="3.40.50.300">
    <property type="entry name" value="P-loop containing nucleotide triphosphate hydrolases"/>
    <property type="match status" value="2"/>
</dbReference>
<dbReference type="InterPro" id="IPR003439">
    <property type="entry name" value="ABC_transporter-like_ATP-bd"/>
</dbReference>
<feature type="domain" description="ABC transporter" evidence="5">
    <location>
        <begin position="91"/>
        <end position="332"/>
    </location>
</feature>
<dbReference type="FunFam" id="3.40.50.300:FF:000618">
    <property type="entry name" value="ATP-binding cassette (ABC) transporter, putative"/>
    <property type="match status" value="1"/>
</dbReference>
<keyword evidence="3" id="KW-0067">ATP-binding</keyword>
<keyword evidence="7" id="KW-1185">Reference proteome</keyword>
<sequence>MAPSASKQKRLAEKAAKQSAKLKDIEAGGTGTSTPTGSTTGTGASTPLTSMSGAASKNPSQEDLLSMARLNLVTDRSAAGVLVSDVKGRDIKMDAFTLSFHGRLLIEGAEVSLNYGNRYGLLGENGSGKSTLLQSLADRDIEIPEHIDIYMVRGEAEPSEVNAVDYIVASAKAKVAKLEAYIEELSVADDVDELALDAAYEQLEEMDPSTFEVKAGSILHGLGFDTQMMKRPTKDMSGGWRMRVSLARALFIKPHLLLLDEPTNHLDLGAVVWLEAYLSTYNHILVITSHSQDFMDSVCTHIMDLTPKKKLVYYSGNYSTYVKTKAENEVNQMKAYNKQQDEIAHIKKFIASAGTYANLVRQAKSKQKIIDKMEAAGLIEKVEQPRPLRFNFEDIHKLPPPILAFDNVAFSYSGKKQDYLYQKLSFGIDMDSRIAILGANGTGKSTLLHLITGAYQPCEGTISKHVQLKLAKYSQHSADQLPYDLSPIEYFQKLFSEKYPEKDIQAWRAQLGRFGLSGPHQTAPIKQLSDGLRNRVVFAQLAMEHPHILLLDEPTNHLDMASIDALASAIKEFEGGVVIVSHDFRLISQVAQELWEVADKTIKNLTKADISIVDYKRNLIKQSNAAIEKAKLFSKTATKGST</sequence>
<dbReference type="InterPro" id="IPR027417">
    <property type="entry name" value="P-loop_NTPase"/>
</dbReference>
<evidence type="ECO:0000256" key="3">
    <source>
        <dbReference type="ARBA" id="ARBA00022840"/>
    </source>
</evidence>
<accession>A0A4Q2DAY7</accession>
<dbReference type="SMART" id="SM00382">
    <property type="entry name" value="AAA"/>
    <property type="match status" value="2"/>
</dbReference>
<proteinExistence type="predicted"/>
<evidence type="ECO:0000256" key="2">
    <source>
        <dbReference type="ARBA" id="ARBA00022741"/>
    </source>
</evidence>